<dbReference type="Pfam" id="PF07690">
    <property type="entry name" value="MFS_1"/>
    <property type="match status" value="1"/>
</dbReference>
<feature type="transmembrane region" description="Helical" evidence="6">
    <location>
        <begin position="138"/>
        <end position="159"/>
    </location>
</feature>
<evidence type="ECO:0000256" key="5">
    <source>
        <dbReference type="ARBA" id="ARBA00023136"/>
    </source>
</evidence>
<dbReference type="SUPFAM" id="SSF103473">
    <property type="entry name" value="MFS general substrate transporter"/>
    <property type="match status" value="1"/>
</dbReference>
<name>A0A6J7CQ69_9ZZZZ</name>
<evidence type="ECO:0000313" key="8">
    <source>
        <dbReference type="EMBL" id="CAB4859074.1"/>
    </source>
</evidence>
<keyword evidence="5 6" id="KW-0472">Membrane</keyword>
<dbReference type="AlphaFoldDB" id="A0A6J7CQ69"/>
<dbReference type="InterPro" id="IPR020846">
    <property type="entry name" value="MFS_dom"/>
</dbReference>
<feature type="transmembrane region" description="Helical" evidence="6">
    <location>
        <begin position="84"/>
        <end position="101"/>
    </location>
</feature>
<evidence type="ECO:0000256" key="4">
    <source>
        <dbReference type="ARBA" id="ARBA00022989"/>
    </source>
</evidence>
<feature type="transmembrane region" description="Helical" evidence="6">
    <location>
        <begin position="56"/>
        <end position="72"/>
    </location>
</feature>
<evidence type="ECO:0000256" key="3">
    <source>
        <dbReference type="ARBA" id="ARBA00022692"/>
    </source>
</evidence>
<sequence length="483" mass="49697">MTGVPDTASRTRSSPTLTLVILALGALAYTMAQTMIVPALPRIQQELGVSTSNVTWLLTLNLLAAAIATPITGRLGDMFGKERLLLISLGVFALGSLIPILGHSFALYLLGRLIQGSGGAILPLAIGIIRDEFPRERVATGIGTISAMYGIGGGIALVISGVLVDKLGVDSIFVLSLLLSFIAAIATWRFVPESPVRVRAAIDYVGATLMATGLAGVLLAISEGNHWGWTSSGVLGLFAAGAIVLVLFGLWELRIPEPLIDMRLMRRRAMWTVNVAAFSVGLAIFGSFVLVPQLVQTPSSVGYGFGASVTLAGLYLLPSALLMFLAGPLSGRMSTRGGSRLPLALGAAFGVISCVMLAVLHDHPWQILVGNAILGMGLGLSLAAMANLVIDAVPQEQTGMAMSVNLIARSAGGAIGGQIAAAILTGSMNADGLPSIGGYEGAFLLSAAGAATALVVTAFMPRGRSSAAQARMEDDAARAEAPA</sequence>
<accession>A0A6J7CQ69</accession>
<evidence type="ECO:0000256" key="1">
    <source>
        <dbReference type="ARBA" id="ARBA00004141"/>
    </source>
</evidence>
<protein>
    <submittedName>
        <fullName evidence="8">Unannotated protein</fullName>
    </submittedName>
</protein>
<dbReference type="InterPro" id="IPR011701">
    <property type="entry name" value="MFS"/>
</dbReference>
<dbReference type="PROSITE" id="PS50850">
    <property type="entry name" value="MFS"/>
    <property type="match status" value="1"/>
</dbReference>
<dbReference type="PANTHER" id="PTHR42718">
    <property type="entry name" value="MAJOR FACILITATOR SUPERFAMILY MULTIDRUG TRANSPORTER MFSC"/>
    <property type="match status" value="1"/>
</dbReference>
<keyword evidence="3 6" id="KW-0812">Transmembrane</keyword>
<comment type="subcellular location">
    <subcellularLocation>
        <location evidence="1">Membrane</location>
        <topology evidence="1">Multi-pass membrane protein</topology>
    </subcellularLocation>
</comment>
<evidence type="ECO:0000256" key="2">
    <source>
        <dbReference type="ARBA" id="ARBA00022448"/>
    </source>
</evidence>
<dbReference type="Gene3D" id="1.20.1250.20">
    <property type="entry name" value="MFS general substrate transporter like domains"/>
    <property type="match status" value="2"/>
</dbReference>
<feature type="transmembrane region" description="Helical" evidence="6">
    <location>
        <begin position="367"/>
        <end position="390"/>
    </location>
</feature>
<reference evidence="8" key="1">
    <citation type="submission" date="2020-05" db="EMBL/GenBank/DDBJ databases">
        <authorList>
            <person name="Chiriac C."/>
            <person name="Salcher M."/>
            <person name="Ghai R."/>
            <person name="Kavagutti S V."/>
        </authorList>
    </citation>
    <scope>NUCLEOTIDE SEQUENCE</scope>
</reference>
<evidence type="ECO:0000256" key="6">
    <source>
        <dbReference type="SAM" id="Phobius"/>
    </source>
</evidence>
<feature type="domain" description="Major facilitator superfamily (MFS) profile" evidence="7">
    <location>
        <begin position="18"/>
        <end position="465"/>
    </location>
</feature>
<dbReference type="GO" id="GO:0022857">
    <property type="term" value="F:transmembrane transporter activity"/>
    <property type="evidence" value="ECO:0007669"/>
    <property type="project" value="InterPro"/>
</dbReference>
<evidence type="ECO:0000259" key="7">
    <source>
        <dbReference type="PROSITE" id="PS50850"/>
    </source>
</evidence>
<feature type="transmembrane region" description="Helical" evidence="6">
    <location>
        <begin position="171"/>
        <end position="190"/>
    </location>
</feature>
<feature type="transmembrane region" description="Helical" evidence="6">
    <location>
        <begin position="202"/>
        <end position="221"/>
    </location>
</feature>
<dbReference type="CDD" id="cd17504">
    <property type="entry name" value="MFS_MMR_MDR_like"/>
    <property type="match status" value="1"/>
</dbReference>
<feature type="transmembrane region" description="Helical" evidence="6">
    <location>
        <begin position="107"/>
        <end position="126"/>
    </location>
</feature>
<feature type="transmembrane region" description="Helical" evidence="6">
    <location>
        <begin position="271"/>
        <end position="291"/>
    </location>
</feature>
<keyword evidence="4 6" id="KW-1133">Transmembrane helix</keyword>
<proteinExistence type="predicted"/>
<keyword evidence="2" id="KW-0813">Transport</keyword>
<feature type="transmembrane region" description="Helical" evidence="6">
    <location>
        <begin position="341"/>
        <end position="361"/>
    </location>
</feature>
<organism evidence="8">
    <name type="scientific">freshwater metagenome</name>
    <dbReference type="NCBI Taxonomy" id="449393"/>
    <lineage>
        <taxon>unclassified sequences</taxon>
        <taxon>metagenomes</taxon>
        <taxon>ecological metagenomes</taxon>
    </lineage>
</organism>
<dbReference type="PRINTS" id="PR01036">
    <property type="entry name" value="TCRTETB"/>
</dbReference>
<dbReference type="InterPro" id="IPR036259">
    <property type="entry name" value="MFS_trans_sf"/>
</dbReference>
<feature type="transmembrane region" description="Helical" evidence="6">
    <location>
        <begin position="442"/>
        <end position="461"/>
    </location>
</feature>
<dbReference type="EMBL" id="CAFBLQ010000007">
    <property type="protein sequence ID" value="CAB4859074.1"/>
    <property type="molecule type" value="Genomic_DNA"/>
</dbReference>
<feature type="transmembrane region" description="Helical" evidence="6">
    <location>
        <begin position="303"/>
        <end position="329"/>
    </location>
</feature>
<dbReference type="PANTHER" id="PTHR42718:SF9">
    <property type="entry name" value="MAJOR FACILITATOR SUPERFAMILY MULTIDRUG TRANSPORTER MFSC"/>
    <property type="match status" value="1"/>
</dbReference>
<feature type="transmembrane region" description="Helical" evidence="6">
    <location>
        <begin position="411"/>
        <end position="430"/>
    </location>
</feature>
<gene>
    <name evidence="8" type="ORF">UFOPK3423_00128</name>
</gene>
<feature type="transmembrane region" description="Helical" evidence="6">
    <location>
        <begin position="227"/>
        <end position="251"/>
    </location>
</feature>
<dbReference type="GO" id="GO:0016020">
    <property type="term" value="C:membrane"/>
    <property type="evidence" value="ECO:0007669"/>
    <property type="project" value="UniProtKB-SubCell"/>
</dbReference>